<dbReference type="GeneID" id="63916953"/>
<evidence type="ECO:0000313" key="1">
    <source>
        <dbReference type="EMBL" id="KEQ58351.1"/>
    </source>
</evidence>
<dbReference type="HOGENOM" id="CLU_1524825_0_0_1"/>
<gene>
    <name evidence="1" type="ORF">M437DRAFT_59439</name>
</gene>
<sequence length="176" mass="19183">MTRSHLSPINTYSVLASPSPRPPVLNIEIPENARFANLQHVSSASAVSICSLCRDLEPGETLAVHKPFTQGIHNDDYIAMFHLFGPQNNALNVPIIIIELGNDADFTMCQCLNTRANVSVSSLCKDMKAGEILAVYKDGSRGDCRDDFVGVFCILESFPAAIEMEGSTQKHSSRIS</sequence>
<protein>
    <submittedName>
        <fullName evidence="1">Uncharacterized protein</fullName>
    </submittedName>
</protein>
<dbReference type="EMBL" id="KL584856">
    <property type="protein sequence ID" value="KEQ58351.1"/>
    <property type="molecule type" value="Genomic_DNA"/>
</dbReference>
<dbReference type="RefSeq" id="XP_040875374.1">
    <property type="nucleotide sequence ID" value="XM_041023580.1"/>
</dbReference>
<dbReference type="AlphaFoldDB" id="A0A074W6Z5"/>
<evidence type="ECO:0000313" key="2">
    <source>
        <dbReference type="Proteomes" id="UP000030672"/>
    </source>
</evidence>
<keyword evidence="2" id="KW-1185">Reference proteome</keyword>
<proteinExistence type="predicted"/>
<reference evidence="1 2" key="1">
    <citation type="journal article" date="2014" name="BMC Genomics">
        <title>Genome sequencing of four Aureobasidium pullulans varieties: biotechnological potential, stress tolerance, and description of new species.</title>
        <authorList>
            <person name="Gostin Ar C."/>
            <person name="Ohm R.A."/>
            <person name="Kogej T."/>
            <person name="Sonjak S."/>
            <person name="Turk M."/>
            <person name="Zajc J."/>
            <person name="Zalar P."/>
            <person name="Grube M."/>
            <person name="Sun H."/>
            <person name="Han J."/>
            <person name="Sharma A."/>
            <person name="Chiniquy J."/>
            <person name="Ngan C.Y."/>
            <person name="Lipzen A."/>
            <person name="Barry K."/>
            <person name="Grigoriev I.V."/>
            <person name="Gunde-Cimerman N."/>
        </authorList>
    </citation>
    <scope>NUCLEOTIDE SEQUENCE [LARGE SCALE GENOMIC DNA]</scope>
    <source>
        <strain evidence="1 2">CBS 110374</strain>
    </source>
</reference>
<organism evidence="1 2">
    <name type="scientific">Aureobasidium melanogenum (strain CBS 110374)</name>
    <name type="common">Aureobasidium pullulans var. melanogenum</name>
    <dbReference type="NCBI Taxonomy" id="1043003"/>
    <lineage>
        <taxon>Eukaryota</taxon>
        <taxon>Fungi</taxon>
        <taxon>Dikarya</taxon>
        <taxon>Ascomycota</taxon>
        <taxon>Pezizomycotina</taxon>
        <taxon>Dothideomycetes</taxon>
        <taxon>Dothideomycetidae</taxon>
        <taxon>Dothideales</taxon>
        <taxon>Saccotheciaceae</taxon>
        <taxon>Aureobasidium</taxon>
    </lineage>
</organism>
<dbReference type="Proteomes" id="UP000030672">
    <property type="component" value="Unassembled WGS sequence"/>
</dbReference>
<name>A0A074W6Z5_AURM1</name>
<accession>A0A074W6Z5</accession>